<name>A0ABP7TNF0_9FLAO</name>
<evidence type="ECO:0000313" key="2">
    <source>
        <dbReference type="EMBL" id="GAA4028854.1"/>
    </source>
</evidence>
<keyword evidence="1" id="KW-0812">Transmembrane</keyword>
<feature type="transmembrane region" description="Helical" evidence="1">
    <location>
        <begin position="6"/>
        <end position="27"/>
    </location>
</feature>
<dbReference type="RefSeq" id="WP_324690662.1">
    <property type="nucleotide sequence ID" value="NZ_BAABCR010000013.1"/>
</dbReference>
<proteinExistence type="predicted"/>
<dbReference type="Proteomes" id="UP001500968">
    <property type="component" value="Unassembled WGS sequence"/>
</dbReference>
<keyword evidence="1" id="KW-0472">Membrane</keyword>
<dbReference type="Gene3D" id="1.20.120.1490">
    <property type="match status" value="1"/>
</dbReference>
<sequence length="160" mass="18918">MERTKLLTITVIGLFLINLATLGFLFLNGPKPGEMPHEGRRQPKTIIIEKLHFDANQQKEYEKLIRWHREEIDQLDDSIRQTKNKLYSGLSESNLNIKTKDSLIALLNAYQKQVEETHFKHFEDIKKLCKPNQQEDFMALTTELSRIFAPRPHRPRHEER</sequence>
<protein>
    <recommendedName>
        <fullName evidence="4">Periplasmic heavy metal sensor</fullName>
    </recommendedName>
</protein>
<keyword evidence="3" id="KW-1185">Reference proteome</keyword>
<comment type="caution">
    <text evidence="2">The sequence shown here is derived from an EMBL/GenBank/DDBJ whole genome shotgun (WGS) entry which is preliminary data.</text>
</comment>
<keyword evidence="1" id="KW-1133">Transmembrane helix</keyword>
<evidence type="ECO:0008006" key="4">
    <source>
        <dbReference type="Google" id="ProtNLM"/>
    </source>
</evidence>
<organism evidence="2 3">
    <name type="scientific">Flavobacterium cheonhonense</name>
    <dbReference type="NCBI Taxonomy" id="706185"/>
    <lineage>
        <taxon>Bacteria</taxon>
        <taxon>Pseudomonadati</taxon>
        <taxon>Bacteroidota</taxon>
        <taxon>Flavobacteriia</taxon>
        <taxon>Flavobacteriales</taxon>
        <taxon>Flavobacteriaceae</taxon>
        <taxon>Flavobacterium</taxon>
    </lineage>
</organism>
<dbReference type="EMBL" id="BAABCR010000013">
    <property type="protein sequence ID" value="GAA4028854.1"/>
    <property type="molecule type" value="Genomic_DNA"/>
</dbReference>
<accession>A0ABP7TNF0</accession>
<reference evidence="3" key="1">
    <citation type="journal article" date="2019" name="Int. J. Syst. Evol. Microbiol.">
        <title>The Global Catalogue of Microorganisms (GCM) 10K type strain sequencing project: providing services to taxonomists for standard genome sequencing and annotation.</title>
        <authorList>
            <consortium name="The Broad Institute Genomics Platform"/>
            <consortium name="The Broad Institute Genome Sequencing Center for Infectious Disease"/>
            <person name="Wu L."/>
            <person name="Ma J."/>
        </authorList>
    </citation>
    <scope>NUCLEOTIDE SEQUENCE [LARGE SCALE GENOMIC DNA]</scope>
    <source>
        <strain evidence="3">JCM 17064</strain>
    </source>
</reference>
<evidence type="ECO:0000313" key="3">
    <source>
        <dbReference type="Proteomes" id="UP001500968"/>
    </source>
</evidence>
<evidence type="ECO:0000256" key="1">
    <source>
        <dbReference type="SAM" id="Phobius"/>
    </source>
</evidence>
<gene>
    <name evidence="2" type="ORF">GCM10022386_10670</name>
</gene>